<dbReference type="EMBL" id="AP022871">
    <property type="protein sequence ID" value="BCB88844.1"/>
    <property type="molecule type" value="Genomic_DNA"/>
</dbReference>
<protein>
    <recommendedName>
        <fullName evidence="6">Metallo-beta-lactamase domain-containing protein</fullName>
    </recommendedName>
</protein>
<dbReference type="Pfam" id="PF00753">
    <property type="entry name" value="Lactamase_B"/>
    <property type="match status" value="1"/>
</dbReference>
<dbReference type="AlphaFoldDB" id="A0A6F8YRW6"/>
<evidence type="ECO:0000256" key="3">
    <source>
        <dbReference type="ARBA" id="ARBA00022723"/>
    </source>
</evidence>
<proteinExistence type="inferred from homology"/>
<dbReference type="Gene3D" id="3.60.15.10">
    <property type="entry name" value="Ribonuclease Z/Hydroxyacylglutathione hydrolase-like"/>
    <property type="match status" value="1"/>
</dbReference>
<name>A0A6F8YRW6_9ACTN</name>
<evidence type="ECO:0000256" key="4">
    <source>
        <dbReference type="ARBA" id="ARBA00022801"/>
    </source>
</evidence>
<reference evidence="7 8" key="2">
    <citation type="submission" date="2020-03" db="EMBL/GenBank/DDBJ databases">
        <authorList>
            <person name="Ichikawa N."/>
            <person name="Kimura A."/>
            <person name="Kitahashi Y."/>
            <person name="Uohara A."/>
        </authorList>
    </citation>
    <scope>NUCLEOTIDE SEQUENCE [LARGE SCALE GENOMIC DNA]</scope>
    <source>
        <strain evidence="7 8">NBRC 105367</strain>
    </source>
</reference>
<evidence type="ECO:0000256" key="2">
    <source>
        <dbReference type="ARBA" id="ARBA00007749"/>
    </source>
</evidence>
<evidence type="ECO:0000259" key="6">
    <source>
        <dbReference type="SMART" id="SM00849"/>
    </source>
</evidence>
<dbReference type="Proteomes" id="UP000503011">
    <property type="component" value="Chromosome"/>
</dbReference>
<sequence length="235" mass="26082">MADLAVRRVDFGYFVRPPAETGTGAPQVEPCLGYLVDHPAGLLLVDTGMGSHPDVDAHYRPRRRSLHAALANIGVHVDDIRFLVNCHLHFDHCGGNPTLPDRPIFAQRVELETAQHTPNYTLPELIDAPGLRYEQLDGETEILPHVVVTPTPGHTTGHQSLIVRRPDGTVIVAGQSHDTATAYSRDALAWQAHRDQHTQPLPPTPAWIDRLQQLDPARVVFAHDNAVWEPTHRRT</sequence>
<keyword evidence="5" id="KW-0862">Zinc</keyword>
<evidence type="ECO:0000313" key="7">
    <source>
        <dbReference type="EMBL" id="BCB88844.1"/>
    </source>
</evidence>
<dbReference type="RefSeq" id="WP_173160473.1">
    <property type="nucleotide sequence ID" value="NZ_AP022871.1"/>
</dbReference>
<keyword evidence="8" id="KW-1185">Reference proteome</keyword>
<dbReference type="SMART" id="SM00849">
    <property type="entry name" value="Lactamase_B"/>
    <property type="match status" value="1"/>
</dbReference>
<organism evidence="7 8">
    <name type="scientific">Phytohabitans suffuscus</name>
    <dbReference type="NCBI Taxonomy" id="624315"/>
    <lineage>
        <taxon>Bacteria</taxon>
        <taxon>Bacillati</taxon>
        <taxon>Actinomycetota</taxon>
        <taxon>Actinomycetes</taxon>
        <taxon>Micromonosporales</taxon>
        <taxon>Micromonosporaceae</taxon>
    </lineage>
</organism>
<dbReference type="GO" id="GO:0046872">
    <property type="term" value="F:metal ion binding"/>
    <property type="evidence" value="ECO:0007669"/>
    <property type="project" value="UniProtKB-KW"/>
</dbReference>
<dbReference type="CDD" id="cd07729">
    <property type="entry name" value="AHL_lactonase_MBL-fold"/>
    <property type="match status" value="1"/>
</dbReference>
<comment type="similarity">
    <text evidence="2">Belongs to the metallo-beta-lactamase superfamily.</text>
</comment>
<comment type="cofactor">
    <cofactor evidence="1">
        <name>Zn(2+)</name>
        <dbReference type="ChEBI" id="CHEBI:29105"/>
    </cofactor>
</comment>
<keyword evidence="4" id="KW-0378">Hydrolase</keyword>
<keyword evidence="3" id="KW-0479">Metal-binding</keyword>
<dbReference type="InterPro" id="IPR036866">
    <property type="entry name" value="RibonucZ/Hydroxyglut_hydro"/>
</dbReference>
<dbReference type="KEGG" id="psuu:Psuf_061570"/>
<dbReference type="GO" id="GO:0016787">
    <property type="term" value="F:hydrolase activity"/>
    <property type="evidence" value="ECO:0007669"/>
    <property type="project" value="UniProtKB-KW"/>
</dbReference>
<dbReference type="InterPro" id="IPR051013">
    <property type="entry name" value="MBL_superfamily_lactonases"/>
</dbReference>
<gene>
    <name evidence="7" type="ORF">Psuf_061570</name>
</gene>
<dbReference type="InterPro" id="IPR001279">
    <property type="entry name" value="Metallo-B-lactamas"/>
</dbReference>
<accession>A0A6F8YRW6</accession>
<evidence type="ECO:0000256" key="5">
    <source>
        <dbReference type="ARBA" id="ARBA00022833"/>
    </source>
</evidence>
<evidence type="ECO:0000256" key="1">
    <source>
        <dbReference type="ARBA" id="ARBA00001947"/>
    </source>
</evidence>
<dbReference type="PANTHER" id="PTHR42978:SF2">
    <property type="entry name" value="102 KBASES UNSTABLE REGION: FROM 1 TO 119443"/>
    <property type="match status" value="1"/>
</dbReference>
<feature type="domain" description="Metallo-beta-lactamase" evidence="6">
    <location>
        <begin position="30"/>
        <end position="223"/>
    </location>
</feature>
<dbReference type="SUPFAM" id="SSF56281">
    <property type="entry name" value="Metallo-hydrolase/oxidoreductase"/>
    <property type="match status" value="1"/>
</dbReference>
<dbReference type="PANTHER" id="PTHR42978">
    <property type="entry name" value="QUORUM-QUENCHING LACTONASE YTNP-RELATED-RELATED"/>
    <property type="match status" value="1"/>
</dbReference>
<reference evidence="7 8" key="1">
    <citation type="submission" date="2020-03" db="EMBL/GenBank/DDBJ databases">
        <title>Whole genome shotgun sequence of Phytohabitans suffuscus NBRC 105367.</title>
        <authorList>
            <person name="Komaki H."/>
            <person name="Tamura T."/>
        </authorList>
    </citation>
    <scope>NUCLEOTIDE SEQUENCE [LARGE SCALE GENOMIC DNA]</scope>
    <source>
        <strain evidence="7 8">NBRC 105367</strain>
    </source>
</reference>
<evidence type="ECO:0000313" key="8">
    <source>
        <dbReference type="Proteomes" id="UP000503011"/>
    </source>
</evidence>